<keyword evidence="9 11" id="KW-1208">Phospholipid metabolism</keyword>
<keyword evidence="11" id="KW-0547">Nucleotide-binding</keyword>
<evidence type="ECO:0000313" key="14">
    <source>
        <dbReference type="Proteomes" id="UP000316759"/>
    </source>
</evidence>
<dbReference type="Gene3D" id="3.30.870.10">
    <property type="entry name" value="Endonuclease Chain A"/>
    <property type="match status" value="2"/>
</dbReference>
<dbReference type="EMBL" id="SUNJ01006905">
    <property type="protein sequence ID" value="TPP62384.1"/>
    <property type="molecule type" value="Genomic_DNA"/>
</dbReference>
<dbReference type="CDD" id="cd16661">
    <property type="entry name" value="RING-Ubox1_NOSIP"/>
    <property type="match status" value="1"/>
</dbReference>
<accession>A0A504YM79</accession>
<proteinExistence type="inferred from homology"/>
<evidence type="ECO:0000256" key="1">
    <source>
        <dbReference type="ARBA" id="ARBA00003537"/>
    </source>
</evidence>
<keyword evidence="11" id="KW-0496">Mitochondrion</keyword>
<dbReference type="InterPro" id="IPR016270">
    <property type="entry name" value="PGS1"/>
</dbReference>
<dbReference type="PANTHER" id="PTHR12586">
    <property type="entry name" value="CDP-DIACYLGLYCEROL--SERINE O-PHOSPHATIDYLTRANSFERASE"/>
    <property type="match status" value="1"/>
</dbReference>
<dbReference type="PROSITE" id="PS50035">
    <property type="entry name" value="PLD"/>
    <property type="match status" value="1"/>
</dbReference>
<keyword evidence="14" id="KW-1185">Reference proteome</keyword>
<evidence type="ECO:0000256" key="6">
    <source>
        <dbReference type="ARBA" id="ARBA00022737"/>
    </source>
</evidence>
<keyword evidence="8 11" id="KW-0594">Phospholipid biosynthesis</keyword>
<organism evidence="13 14">
    <name type="scientific">Fasciola gigantica</name>
    <name type="common">Giant liver fluke</name>
    <dbReference type="NCBI Taxonomy" id="46835"/>
    <lineage>
        <taxon>Eukaryota</taxon>
        <taxon>Metazoa</taxon>
        <taxon>Spiralia</taxon>
        <taxon>Lophotrochozoa</taxon>
        <taxon>Platyhelminthes</taxon>
        <taxon>Trematoda</taxon>
        <taxon>Digenea</taxon>
        <taxon>Plagiorchiida</taxon>
        <taxon>Echinostomata</taxon>
        <taxon>Echinostomatoidea</taxon>
        <taxon>Fasciolidae</taxon>
        <taxon>Fasciola</taxon>
    </lineage>
</organism>
<keyword evidence="4 11" id="KW-0444">Lipid biosynthesis</keyword>
<keyword evidence="11" id="KW-0067">ATP-binding</keyword>
<comment type="function">
    <text evidence="1 11">Functions in the biosynthesis of the anionic phospholipids phosphatidylglycerol and cardiolipin.</text>
</comment>
<comment type="similarity">
    <text evidence="3 11">Belongs to the CDP-alcohol phosphatidyltransferase class-II family.</text>
</comment>
<comment type="pathway">
    <text evidence="2 11">Phospholipid metabolism; phosphatidylglycerol biosynthesis; phosphatidylglycerol from CDP-diacylglycerol: step 1/2.</text>
</comment>
<comment type="caution">
    <text evidence="13">The sequence shown here is derived from an EMBL/GenBank/DDBJ whole genome shotgun (WGS) entry which is preliminary data.</text>
</comment>
<dbReference type="SUPFAM" id="SSF56024">
    <property type="entry name" value="Phospholipase D/nuclease"/>
    <property type="match status" value="2"/>
</dbReference>
<evidence type="ECO:0000259" key="12">
    <source>
        <dbReference type="PROSITE" id="PS50035"/>
    </source>
</evidence>
<comment type="catalytic activity">
    <reaction evidence="10 11">
        <text>a CDP-1,2-diacyl-sn-glycerol + sn-glycerol 3-phosphate = a 1,2-diacyl-sn-glycero-3-phospho-(1'-sn-glycero-3'-phosphate) + CMP + H(+)</text>
        <dbReference type="Rhea" id="RHEA:12593"/>
        <dbReference type="ChEBI" id="CHEBI:15378"/>
        <dbReference type="ChEBI" id="CHEBI:57597"/>
        <dbReference type="ChEBI" id="CHEBI:58332"/>
        <dbReference type="ChEBI" id="CHEBI:60110"/>
        <dbReference type="ChEBI" id="CHEBI:60377"/>
        <dbReference type="EC" id="2.7.8.5"/>
    </reaction>
</comment>
<dbReference type="CDD" id="cd09137">
    <property type="entry name" value="PLDc_PGS1_euk_2"/>
    <property type="match status" value="1"/>
</dbReference>
<dbReference type="PANTHER" id="PTHR12586:SF1">
    <property type="entry name" value="CDP-DIACYLGLYCEROL--GLYCEROL-3-PHOSPHATE 3-PHOSPHATIDYLTRANSFERASE, MITOCHONDRIAL"/>
    <property type="match status" value="1"/>
</dbReference>
<evidence type="ECO:0000256" key="8">
    <source>
        <dbReference type="ARBA" id="ARBA00023209"/>
    </source>
</evidence>
<dbReference type="EC" id="2.7.8.5" evidence="11"/>
<protein>
    <recommendedName>
        <fullName evidence="11">CDP-diacylglycerol--glycerol-3-phosphate 3-phosphatidyltransferase</fullName>
        <ecNumber evidence="11">2.7.8.5</ecNumber>
    </recommendedName>
</protein>
<dbReference type="Gene3D" id="3.30.40.10">
    <property type="entry name" value="Zinc/RING finger domain, C3HC4 (zinc finger)"/>
    <property type="match status" value="1"/>
</dbReference>
<dbReference type="AlphaFoldDB" id="A0A504YM79"/>
<evidence type="ECO:0000313" key="13">
    <source>
        <dbReference type="EMBL" id="TPP62384.1"/>
    </source>
</evidence>
<keyword evidence="7 11" id="KW-0443">Lipid metabolism</keyword>
<evidence type="ECO:0000256" key="11">
    <source>
        <dbReference type="RuleBase" id="RU365024"/>
    </source>
</evidence>
<evidence type="ECO:0000256" key="10">
    <source>
        <dbReference type="ARBA" id="ARBA00048586"/>
    </source>
</evidence>
<dbReference type="STRING" id="46835.A0A504YM79"/>
<feature type="domain" description="PLD phosphodiesterase" evidence="12">
    <location>
        <begin position="377"/>
        <end position="403"/>
    </location>
</feature>
<comment type="subcellular location">
    <subcellularLocation>
        <location evidence="11">Mitochondrion</location>
    </subcellularLocation>
</comment>
<gene>
    <name evidence="13" type="ORF">FGIG_11651</name>
</gene>
<evidence type="ECO:0000256" key="4">
    <source>
        <dbReference type="ARBA" id="ARBA00022516"/>
    </source>
</evidence>
<dbReference type="Pfam" id="PF15906">
    <property type="entry name" value="zf-NOSIP"/>
    <property type="match status" value="1"/>
</dbReference>
<dbReference type="GO" id="GO:0005739">
    <property type="term" value="C:mitochondrion"/>
    <property type="evidence" value="ECO:0007669"/>
    <property type="project" value="UniProtKB-SubCell"/>
</dbReference>
<dbReference type="UniPathway" id="UPA00084">
    <property type="reaction ID" value="UER00503"/>
</dbReference>
<evidence type="ECO:0000256" key="7">
    <source>
        <dbReference type="ARBA" id="ARBA00023098"/>
    </source>
</evidence>
<evidence type="ECO:0000256" key="2">
    <source>
        <dbReference type="ARBA" id="ARBA00005042"/>
    </source>
</evidence>
<dbReference type="GO" id="GO:0032049">
    <property type="term" value="P:cardiolipin biosynthetic process"/>
    <property type="evidence" value="ECO:0007669"/>
    <property type="project" value="InterPro"/>
</dbReference>
<dbReference type="SUPFAM" id="SSF57850">
    <property type="entry name" value="RING/U-box"/>
    <property type="match status" value="1"/>
</dbReference>
<dbReference type="SMART" id="SM00155">
    <property type="entry name" value="PLDc"/>
    <property type="match status" value="2"/>
</dbReference>
<evidence type="ECO:0000256" key="5">
    <source>
        <dbReference type="ARBA" id="ARBA00022679"/>
    </source>
</evidence>
<dbReference type="GO" id="GO:0008444">
    <property type="term" value="F:CDP-diacylglycerol-glycerol-3-phosphate 3-phosphatidyltransferase activity"/>
    <property type="evidence" value="ECO:0007669"/>
    <property type="project" value="UniProtKB-EC"/>
</dbReference>
<evidence type="ECO:0000256" key="9">
    <source>
        <dbReference type="ARBA" id="ARBA00023264"/>
    </source>
</evidence>
<keyword evidence="6" id="KW-0677">Repeat</keyword>
<keyword evidence="5 11" id="KW-0808">Transferase</keyword>
<sequence length="714" mass="80551">MTRHAKNCTAHTVYTYYERKKDALRSGYGTQELRLGKDSIRGFDCCCLTLQTAKDPVVTPDGFLYDRAAILEYIVNQKSEYQRKMRLYEKQKTRAESEARMRSNAEKDEEARRFLSLNTLETHAKASAQAAEAKALASALSLRESIAKPALKAASFWTPSTSNGVKNDSEDLVKPDPVVRCPMSGKPIKYKDLINVKFTKFAEDDEVLNNKPGKYASTHETRYCCAVSKDLLTNATPLVVLKTSGSVVTKQVVDSVIRKEMLDPLNGKQMKASDFVNAVKQAASERKLQVDVLIDSSRGLRCSSLTHQYVGRHQIQPSSFAKASLESSQNGSIGGYTSSADLLTTLADIPGVSVYLYHNPRLRGWIQYMLPSRLNEVLGVQHIKAYVFDDSVILSGANLSHEYFVSRQDRAWLFDHFSPLADFYSGLIKVIGQFCYRLSPDGSLQVASAATDPVITPLNLFETRFRVALGQYMSDFQTRFPLDRIRSGQSTLICPLVQCGPYGIHNEKQFTTELLRHVISDTEHHYDMAFASGYFNLTDSYAKLLAEFITYQRLSKLTLLCASPTANGFLNSRGLSGYIPMAYRESLIKLLNQFGSLAGQITCPTVFEYSRPSWTFHAKGMWFEQKTRCDQLGTSFTLVGSSNFSYRSLNRDLESQVAVWTTDPNLQTQIQIERNNLFNATYIQPVLLSQLVTQTQYRLPWYMRLLHPILYTFM</sequence>
<reference evidence="13 14" key="1">
    <citation type="submission" date="2019-04" db="EMBL/GenBank/DDBJ databases">
        <title>Annotation for the trematode Fasciola gigantica.</title>
        <authorList>
            <person name="Choi Y.-J."/>
        </authorList>
    </citation>
    <scope>NUCLEOTIDE SEQUENCE [LARGE SCALE GENOMIC DNA]</scope>
    <source>
        <strain evidence="13">Uganda_cow_1</strain>
    </source>
</reference>
<dbReference type="InterPro" id="IPR031790">
    <property type="entry name" value="Znf-NOSIP"/>
</dbReference>
<name>A0A504YM79_FASGI</name>
<dbReference type="Proteomes" id="UP000316759">
    <property type="component" value="Unassembled WGS sequence"/>
</dbReference>
<dbReference type="InterPro" id="IPR013083">
    <property type="entry name" value="Znf_RING/FYVE/PHD"/>
</dbReference>
<dbReference type="GO" id="GO:0005524">
    <property type="term" value="F:ATP binding"/>
    <property type="evidence" value="ECO:0007669"/>
    <property type="project" value="UniProtKB-KW"/>
</dbReference>
<dbReference type="InterPro" id="IPR001736">
    <property type="entry name" value="PLipase_D/transphosphatidylase"/>
</dbReference>
<evidence type="ECO:0000256" key="3">
    <source>
        <dbReference type="ARBA" id="ARBA00010682"/>
    </source>
</evidence>
<dbReference type="OrthoDB" id="116827at2759"/>